<accession>A0AA35G939</accession>
<dbReference type="InterPro" id="IPR036388">
    <property type="entry name" value="WH-like_DNA-bd_sf"/>
</dbReference>
<evidence type="ECO:0000256" key="7">
    <source>
        <dbReference type="HAMAP-Rule" id="MF_00173"/>
    </source>
</evidence>
<dbReference type="Pfam" id="PF02863">
    <property type="entry name" value="Arg_repressor_C"/>
    <property type="match status" value="1"/>
</dbReference>
<dbReference type="GO" id="GO:1900079">
    <property type="term" value="P:regulation of arginine biosynthetic process"/>
    <property type="evidence" value="ECO:0007669"/>
    <property type="project" value="UniProtKB-UniRule"/>
</dbReference>
<dbReference type="HAMAP" id="MF_00173">
    <property type="entry name" value="Arg_repressor"/>
    <property type="match status" value="1"/>
</dbReference>
<name>A0AA35G939_9FIRM</name>
<feature type="domain" description="Arginine repressor DNA-binding" evidence="9">
    <location>
        <begin position="1"/>
        <end position="68"/>
    </location>
</feature>
<dbReference type="GO" id="GO:0034618">
    <property type="term" value="F:arginine binding"/>
    <property type="evidence" value="ECO:0007669"/>
    <property type="project" value="InterPro"/>
</dbReference>
<dbReference type="PANTHER" id="PTHR34471:SF1">
    <property type="entry name" value="ARGININE REPRESSOR"/>
    <property type="match status" value="1"/>
</dbReference>
<keyword evidence="7" id="KW-0055">Arginine biosynthesis</keyword>
<dbReference type="InterPro" id="IPR001669">
    <property type="entry name" value="Arg_repress"/>
</dbReference>
<evidence type="ECO:0000256" key="3">
    <source>
        <dbReference type="ARBA" id="ARBA00022490"/>
    </source>
</evidence>
<dbReference type="PRINTS" id="PR01467">
    <property type="entry name" value="ARGREPRESSOR"/>
</dbReference>
<feature type="domain" description="Arginine repressor C-terminal" evidence="10">
    <location>
        <begin position="80"/>
        <end position="146"/>
    </location>
</feature>
<comment type="pathway">
    <text evidence="7">Amino-acid biosynthesis; L-arginine biosynthesis [regulation].</text>
</comment>
<dbReference type="GO" id="GO:0005737">
    <property type="term" value="C:cytoplasm"/>
    <property type="evidence" value="ECO:0007669"/>
    <property type="project" value="UniProtKB-SubCell"/>
</dbReference>
<keyword evidence="3 7" id="KW-0963">Cytoplasm</keyword>
<evidence type="ECO:0000256" key="8">
    <source>
        <dbReference type="NCBIfam" id="TIGR01529"/>
    </source>
</evidence>
<evidence type="ECO:0000313" key="11">
    <source>
        <dbReference type="EMBL" id="BDG59899.1"/>
    </source>
</evidence>
<evidence type="ECO:0000256" key="4">
    <source>
        <dbReference type="ARBA" id="ARBA00023015"/>
    </source>
</evidence>
<dbReference type="Pfam" id="PF01316">
    <property type="entry name" value="Arg_repressor"/>
    <property type="match status" value="1"/>
</dbReference>
<dbReference type="InterPro" id="IPR036390">
    <property type="entry name" value="WH_DNA-bd_sf"/>
</dbReference>
<evidence type="ECO:0000256" key="6">
    <source>
        <dbReference type="ARBA" id="ARBA00023163"/>
    </source>
</evidence>
<dbReference type="Proteomes" id="UP001163687">
    <property type="component" value="Chromosome"/>
</dbReference>
<dbReference type="GO" id="GO:0003700">
    <property type="term" value="F:DNA-binding transcription factor activity"/>
    <property type="evidence" value="ECO:0007669"/>
    <property type="project" value="UniProtKB-UniRule"/>
</dbReference>
<dbReference type="KEGG" id="cmic:caldi_09890"/>
<keyword evidence="7" id="KW-0028">Amino-acid biosynthesis</keyword>
<evidence type="ECO:0000259" key="9">
    <source>
        <dbReference type="Pfam" id="PF01316"/>
    </source>
</evidence>
<dbReference type="InterPro" id="IPR036251">
    <property type="entry name" value="Arg_repress_C_sf"/>
</dbReference>
<dbReference type="AlphaFoldDB" id="A0AA35G939"/>
<dbReference type="GO" id="GO:0006526">
    <property type="term" value="P:L-arginine biosynthetic process"/>
    <property type="evidence" value="ECO:0007669"/>
    <property type="project" value="UniProtKB-KW"/>
</dbReference>
<dbReference type="InterPro" id="IPR020900">
    <property type="entry name" value="Arg_repress_DNA-bd"/>
</dbReference>
<dbReference type="GO" id="GO:0003677">
    <property type="term" value="F:DNA binding"/>
    <property type="evidence" value="ECO:0007669"/>
    <property type="project" value="UniProtKB-KW"/>
</dbReference>
<evidence type="ECO:0000313" key="12">
    <source>
        <dbReference type="Proteomes" id="UP001163687"/>
    </source>
</evidence>
<evidence type="ECO:0000259" key="10">
    <source>
        <dbReference type="Pfam" id="PF02863"/>
    </source>
</evidence>
<keyword evidence="5 7" id="KW-0238">DNA-binding</keyword>
<dbReference type="NCBIfam" id="TIGR01529">
    <property type="entry name" value="argR_whole"/>
    <property type="match status" value="1"/>
</dbReference>
<dbReference type="SUPFAM" id="SSF46785">
    <property type="entry name" value="Winged helix' DNA-binding domain"/>
    <property type="match status" value="1"/>
</dbReference>
<protein>
    <recommendedName>
        <fullName evidence="7 8">Arginine repressor</fullName>
    </recommendedName>
</protein>
<evidence type="ECO:0000256" key="5">
    <source>
        <dbReference type="ARBA" id="ARBA00023125"/>
    </source>
</evidence>
<keyword evidence="12" id="KW-1185">Reference proteome</keyword>
<comment type="similarity">
    <text evidence="2 7">Belongs to the ArgR family.</text>
</comment>
<dbReference type="SUPFAM" id="SSF55252">
    <property type="entry name" value="C-terminal domain of arginine repressor"/>
    <property type="match status" value="1"/>
</dbReference>
<dbReference type="GO" id="GO:0051259">
    <property type="term" value="P:protein complex oligomerization"/>
    <property type="evidence" value="ECO:0007669"/>
    <property type="project" value="InterPro"/>
</dbReference>
<evidence type="ECO:0000256" key="1">
    <source>
        <dbReference type="ARBA" id="ARBA00004496"/>
    </source>
</evidence>
<sequence>MMKARRQAKILELIKNHAIETQEELAARLTREGIPVTQATISRDIKELHLRKVPAGNGRYRYALPDDGTPGSWDKRRRILQESVLSVDHSENIIVIRALQGTAPTVAYAIDHLAWKEVIGTVAGEDTVLAIVRPKEAAPEVVERFRALIR</sequence>
<comment type="subcellular location">
    <subcellularLocation>
        <location evidence="1 7">Cytoplasm</location>
    </subcellularLocation>
</comment>
<organism evidence="11 12">
    <name type="scientific">Caldinitratiruptor microaerophilus</name>
    <dbReference type="NCBI Taxonomy" id="671077"/>
    <lineage>
        <taxon>Bacteria</taxon>
        <taxon>Bacillati</taxon>
        <taxon>Bacillota</taxon>
        <taxon>Clostridia</taxon>
        <taxon>Eubacteriales</taxon>
        <taxon>Symbiobacteriaceae</taxon>
        <taxon>Caldinitratiruptor</taxon>
    </lineage>
</organism>
<dbReference type="Gene3D" id="1.10.10.10">
    <property type="entry name" value="Winged helix-like DNA-binding domain superfamily/Winged helix DNA-binding domain"/>
    <property type="match status" value="1"/>
</dbReference>
<reference evidence="11" key="1">
    <citation type="submission" date="2022-03" db="EMBL/GenBank/DDBJ databases">
        <title>Complete genome sequence of Caldinitratiruptor microaerophilus.</title>
        <authorList>
            <person name="Mukaiyama R."/>
            <person name="Nishiyama T."/>
            <person name="Ueda K."/>
        </authorList>
    </citation>
    <scope>NUCLEOTIDE SEQUENCE</scope>
    <source>
        <strain evidence="11">JCM 16183</strain>
    </source>
</reference>
<dbReference type="Gene3D" id="3.30.1360.40">
    <property type="match status" value="1"/>
</dbReference>
<keyword evidence="4 7" id="KW-0805">Transcription regulation</keyword>
<evidence type="ECO:0000256" key="2">
    <source>
        <dbReference type="ARBA" id="ARBA00008316"/>
    </source>
</evidence>
<keyword evidence="6 7" id="KW-0804">Transcription</keyword>
<keyword evidence="7" id="KW-0678">Repressor</keyword>
<gene>
    <name evidence="7 11" type="primary">argR</name>
    <name evidence="11" type="ORF">caldi_09890</name>
</gene>
<dbReference type="PANTHER" id="PTHR34471">
    <property type="entry name" value="ARGININE REPRESSOR"/>
    <property type="match status" value="1"/>
</dbReference>
<comment type="function">
    <text evidence="7">Regulates arginine biosynthesis genes.</text>
</comment>
<proteinExistence type="inferred from homology"/>
<dbReference type="InterPro" id="IPR020899">
    <property type="entry name" value="Arg_repress_C"/>
</dbReference>
<dbReference type="EMBL" id="AP025628">
    <property type="protein sequence ID" value="BDG59899.1"/>
    <property type="molecule type" value="Genomic_DNA"/>
</dbReference>